<keyword evidence="3" id="KW-1185">Reference proteome</keyword>
<protein>
    <submittedName>
        <fullName evidence="2">Uncharacterized protein</fullName>
    </submittedName>
</protein>
<name>A0A9E8MW07_9FLAO</name>
<dbReference type="EMBL" id="CP113088">
    <property type="protein sequence ID" value="WAC02528.1"/>
    <property type="molecule type" value="Genomic_DNA"/>
</dbReference>
<feature type="transmembrane region" description="Helical" evidence="1">
    <location>
        <begin position="38"/>
        <end position="60"/>
    </location>
</feature>
<feature type="transmembrane region" description="Helical" evidence="1">
    <location>
        <begin position="9"/>
        <end position="26"/>
    </location>
</feature>
<accession>A0A9E8MW07</accession>
<evidence type="ECO:0000313" key="3">
    <source>
        <dbReference type="Proteomes" id="UP001164705"/>
    </source>
</evidence>
<evidence type="ECO:0000313" key="2">
    <source>
        <dbReference type="EMBL" id="WAC02528.1"/>
    </source>
</evidence>
<keyword evidence="1" id="KW-0812">Transmembrane</keyword>
<dbReference type="KEGG" id="lnu:N7U66_02105"/>
<reference evidence="2" key="1">
    <citation type="submission" date="2022-11" db="EMBL/GenBank/DDBJ databases">
        <title>Lacinutrix neustonica HL-RS19T sp. nov., isolated from the surface microlayer sample of brackish Lake Shihwa.</title>
        <authorList>
            <person name="Choi J.Y."/>
            <person name="Hwang C.Y."/>
        </authorList>
    </citation>
    <scope>NUCLEOTIDE SEQUENCE</scope>
    <source>
        <strain evidence="2">HL-RS19</strain>
    </source>
</reference>
<organism evidence="2 3">
    <name type="scientific">Lacinutrix neustonica</name>
    <dbReference type="NCBI Taxonomy" id="2980107"/>
    <lineage>
        <taxon>Bacteria</taxon>
        <taxon>Pseudomonadati</taxon>
        <taxon>Bacteroidota</taxon>
        <taxon>Flavobacteriia</taxon>
        <taxon>Flavobacteriales</taxon>
        <taxon>Flavobacteriaceae</taxon>
        <taxon>Lacinutrix</taxon>
    </lineage>
</organism>
<gene>
    <name evidence="2" type="ORF">N7U66_02105</name>
</gene>
<dbReference type="AlphaFoldDB" id="A0A9E8MW07"/>
<keyword evidence="1" id="KW-0472">Membrane</keyword>
<feature type="transmembrane region" description="Helical" evidence="1">
    <location>
        <begin position="72"/>
        <end position="88"/>
    </location>
</feature>
<sequence>MKKGIRQTSVYYVFITLVFLIVNYGFNQPKHGLNLSLLFLFGIAVILFVAVFYHSLVILLGKHKSWNEGAPVVHITVILLFLISLQGAV</sequence>
<dbReference type="RefSeq" id="WP_267677125.1">
    <property type="nucleotide sequence ID" value="NZ_CP113088.1"/>
</dbReference>
<dbReference type="Proteomes" id="UP001164705">
    <property type="component" value="Chromosome"/>
</dbReference>
<keyword evidence="1" id="KW-1133">Transmembrane helix</keyword>
<proteinExistence type="predicted"/>
<evidence type="ECO:0000256" key="1">
    <source>
        <dbReference type="SAM" id="Phobius"/>
    </source>
</evidence>